<proteinExistence type="predicted"/>
<gene>
    <name evidence="1" type="ORF">CfE428DRAFT_5242</name>
</gene>
<sequence length="145" mass="16489">MVAERWLDEHDFMPMRFLTNDFKDCRLIKLDPSEAHSPFVVEQEGVGPNDPACKTRMYYLQHDGKWIDEVARSTRPDSEIGDIVFESPAEAVELLSSLFGKPHVRELPVTEADVDAYIARAQSAGSAEAAFREFLARYRGAKKRK</sequence>
<accession>B4D8K2</accession>
<organism evidence="1 2">
    <name type="scientific">Chthoniobacter flavus Ellin428</name>
    <dbReference type="NCBI Taxonomy" id="497964"/>
    <lineage>
        <taxon>Bacteria</taxon>
        <taxon>Pseudomonadati</taxon>
        <taxon>Verrucomicrobiota</taxon>
        <taxon>Spartobacteria</taxon>
        <taxon>Chthoniobacterales</taxon>
        <taxon>Chthoniobacteraceae</taxon>
        <taxon>Chthoniobacter</taxon>
    </lineage>
</organism>
<dbReference type="AlphaFoldDB" id="B4D8K2"/>
<reference evidence="1 2" key="1">
    <citation type="journal article" date="2011" name="J. Bacteriol.">
        <title>Genome sequence of Chthoniobacter flavus Ellin428, an aerobic heterotrophic soil bacterium.</title>
        <authorList>
            <person name="Kant R."/>
            <person name="van Passel M.W."/>
            <person name="Palva A."/>
            <person name="Lucas S."/>
            <person name="Lapidus A."/>
            <person name="Glavina Del Rio T."/>
            <person name="Dalin E."/>
            <person name="Tice H."/>
            <person name="Bruce D."/>
            <person name="Goodwin L."/>
            <person name="Pitluck S."/>
            <person name="Larimer F.W."/>
            <person name="Land M.L."/>
            <person name="Hauser L."/>
            <person name="Sangwan P."/>
            <person name="de Vos W.M."/>
            <person name="Janssen P.H."/>
            <person name="Smidt H."/>
        </authorList>
    </citation>
    <scope>NUCLEOTIDE SEQUENCE [LARGE SCALE GENOMIC DNA]</scope>
    <source>
        <strain evidence="1 2">Ellin428</strain>
    </source>
</reference>
<dbReference type="InParanoid" id="B4D8K2"/>
<comment type="caution">
    <text evidence="1">The sequence shown here is derived from an EMBL/GenBank/DDBJ whole genome shotgun (WGS) entry which is preliminary data.</text>
</comment>
<name>B4D8K2_9BACT</name>
<dbReference type="EMBL" id="ABVL01000022">
    <property type="protein sequence ID" value="EDY17224.1"/>
    <property type="molecule type" value="Genomic_DNA"/>
</dbReference>
<dbReference type="Proteomes" id="UP000005824">
    <property type="component" value="Unassembled WGS sequence"/>
</dbReference>
<evidence type="ECO:0000313" key="1">
    <source>
        <dbReference type="EMBL" id="EDY17224.1"/>
    </source>
</evidence>
<keyword evidence="2" id="KW-1185">Reference proteome</keyword>
<protein>
    <submittedName>
        <fullName evidence="1">Uncharacterized protein</fullName>
    </submittedName>
</protein>
<evidence type="ECO:0000313" key="2">
    <source>
        <dbReference type="Proteomes" id="UP000005824"/>
    </source>
</evidence>
<dbReference type="STRING" id="497964.CfE428DRAFT_5242"/>